<dbReference type="VEuPathDB" id="VectorBase:GPPI046703"/>
<evidence type="ECO:0000313" key="1">
    <source>
        <dbReference type="EnsemblMetazoa" id="GPPI046703-PA"/>
    </source>
</evidence>
<name>A0A1B0C1N2_9MUSC</name>
<protein>
    <submittedName>
        <fullName evidence="1">Uncharacterized protein</fullName>
    </submittedName>
</protein>
<sequence>MWSPESEINSIAMATTMRHSQSSSSAKGANVLRIEPSNLALTTILKTQVIRSQSLVSYATPSSNSYLYTSHASLEEAAKLGQIEGIVSWSANQQQLLISNNNLQLKSCLLKSPPADLNQSKNTLRLELRANVFHVLG</sequence>
<dbReference type="Proteomes" id="UP000092460">
    <property type="component" value="Unassembled WGS sequence"/>
</dbReference>
<dbReference type="EMBL" id="JXJN01024136">
    <property type="status" value="NOT_ANNOTATED_CDS"/>
    <property type="molecule type" value="Genomic_DNA"/>
</dbReference>
<dbReference type="AlphaFoldDB" id="A0A1B0C1N2"/>
<reference evidence="2" key="1">
    <citation type="submission" date="2015-01" db="EMBL/GenBank/DDBJ databases">
        <authorList>
            <person name="Aksoy S."/>
            <person name="Warren W."/>
            <person name="Wilson R.K."/>
        </authorList>
    </citation>
    <scope>NUCLEOTIDE SEQUENCE [LARGE SCALE GENOMIC DNA]</scope>
    <source>
        <strain evidence="2">IAEA</strain>
    </source>
</reference>
<evidence type="ECO:0000313" key="2">
    <source>
        <dbReference type="Proteomes" id="UP000092460"/>
    </source>
</evidence>
<reference evidence="1" key="2">
    <citation type="submission" date="2020-05" db="UniProtKB">
        <authorList>
            <consortium name="EnsemblMetazoa"/>
        </authorList>
    </citation>
    <scope>IDENTIFICATION</scope>
    <source>
        <strain evidence="1">IAEA</strain>
    </source>
</reference>
<keyword evidence="2" id="KW-1185">Reference proteome</keyword>
<organism evidence="1 2">
    <name type="scientific">Glossina palpalis gambiensis</name>
    <dbReference type="NCBI Taxonomy" id="67801"/>
    <lineage>
        <taxon>Eukaryota</taxon>
        <taxon>Metazoa</taxon>
        <taxon>Ecdysozoa</taxon>
        <taxon>Arthropoda</taxon>
        <taxon>Hexapoda</taxon>
        <taxon>Insecta</taxon>
        <taxon>Pterygota</taxon>
        <taxon>Neoptera</taxon>
        <taxon>Endopterygota</taxon>
        <taxon>Diptera</taxon>
        <taxon>Brachycera</taxon>
        <taxon>Muscomorpha</taxon>
        <taxon>Hippoboscoidea</taxon>
        <taxon>Glossinidae</taxon>
        <taxon>Glossina</taxon>
    </lineage>
</organism>
<proteinExistence type="predicted"/>
<dbReference type="EnsemblMetazoa" id="GPPI046703-RA">
    <property type="protein sequence ID" value="GPPI046703-PA"/>
    <property type="gene ID" value="GPPI046703"/>
</dbReference>
<accession>A0A1B0C1N2</accession>